<feature type="signal peptide" evidence="2">
    <location>
        <begin position="1"/>
        <end position="19"/>
    </location>
</feature>
<feature type="region of interest" description="Disordered" evidence="1">
    <location>
        <begin position="114"/>
        <end position="143"/>
    </location>
</feature>
<feature type="compositionally biased region" description="Polar residues" evidence="1">
    <location>
        <begin position="206"/>
        <end position="217"/>
    </location>
</feature>
<feature type="compositionally biased region" description="Polar residues" evidence="1">
    <location>
        <begin position="114"/>
        <end position="127"/>
    </location>
</feature>
<evidence type="ECO:0000256" key="1">
    <source>
        <dbReference type="SAM" id="MobiDB-lite"/>
    </source>
</evidence>
<feature type="region of interest" description="Disordered" evidence="1">
    <location>
        <begin position="19"/>
        <end position="98"/>
    </location>
</feature>
<evidence type="ECO:0000313" key="4">
    <source>
        <dbReference type="Proteomes" id="UP001302321"/>
    </source>
</evidence>
<dbReference type="Proteomes" id="UP001302321">
    <property type="component" value="Unassembled WGS sequence"/>
</dbReference>
<accession>A0AAN6W6N9</accession>
<keyword evidence="4" id="KW-1185">Reference proteome</keyword>
<reference evidence="3" key="2">
    <citation type="submission" date="2023-05" db="EMBL/GenBank/DDBJ databases">
        <authorList>
            <consortium name="Lawrence Berkeley National Laboratory"/>
            <person name="Steindorff A."/>
            <person name="Hensen N."/>
            <person name="Bonometti L."/>
            <person name="Westerberg I."/>
            <person name="Brannstrom I.O."/>
            <person name="Guillou S."/>
            <person name="Cros-Aarteil S."/>
            <person name="Calhoun S."/>
            <person name="Haridas S."/>
            <person name="Kuo A."/>
            <person name="Mondo S."/>
            <person name="Pangilinan J."/>
            <person name="Riley R."/>
            <person name="Labutti K."/>
            <person name="Andreopoulos B."/>
            <person name="Lipzen A."/>
            <person name="Chen C."/>
            <person name="Yanf M."/>
            <person name="Daum C."/>
            <person name="Ng V."/>
            <person name="Clum A."/>
            <person name="Ohm R."/>
            <person name="Martin F."/>
            <person name="Silar P."/>
            <person name="Natvig D."/>
            <person name="Lalanne C."/>
            <person name="Gautier V."/>
            <person name="Ament-Velasquez S.L."/>
            <person name="Kruys A."/>
            <person name="Hutchinson M.I."/>
            <person name="Powell A.J."/>
            <person name="Barry K."/>
            <person name="Miller A.N."/>
            <person name="Grigoriev I.V."/>
            <person name="Debuchy R."/>
            <person name="Gladieux P."/>
            <person name="Thoren M.H."/>
            <person name="Johannesson H."/>
        </authorList>
    </citation>
    <scope>NUCLEOTIDE SEQUENCE</scope>
    <source>
        <strain evidence="3">CBS 892.96</strain>
    </source>
</reference>
<sequence>MHISRTVLTTIALAATGSALPASSCGSGTCPHRVTGGDNQGTQQGQQGGQRFDKTRQNGDDGLTARSHNLVFAAGHPADSGNQMGGSSNTGLYDKSDNNYLGKKELDHDKIQLSTSPSAVNPNQGLTVGSPLRYSKEQQFQTRSDINSEIRKNNNGQQQQRQGQESGQLMTTLDKIRELLFGPQQQQNLERQQQGKDNSHIRRSEIQGQGSMGSDIQGQAGRFESGRYSQSGQGQERQRLRDGDREQPLQNNLNGKDGLTEGQNQRQRLDHGDGQQSNNGQVQWSVVKGGDYQNPAMREQDVPTIVISQHEKKVQPRGQGQSSSKGSGSSNSEGEEESAKFIQPEQQPMQQQLQQPTSSTRGGLDQLFSKGDNNNQGRLSGRGEHTGIMSNPLAQKNDGASGTSEEEGQDQKVEKVLGSSDQGKQQGQNEAEIQRCLYIAGQQGDISMLRDCFNNDAGKMQNQGQQQQQQRFDGSTGQTQGQLQGGKAQA</sequence>
<feature type="compositionally biased region" description="Basic and acidic residues" evidence="1">
    <location>
        <begin position="193"/>
        <end position="205"/>
    </location>
</feature>
<feature type="compositionally biased region" description="Low complexity" evidence="1">
    <location>
        <begin position="36"/>
        <end position="45"/>
    </location>
</feature>
<protein>
    <submittedName>
        <fullName evidence="3">Uncharacterized protein</fullName>
    </submittedName>
</protein>
<feature type="compositionally biased region" description="Polar residues" evidence="1">
    <location>
        <begin position="80"/>
        <end position="91"/>
    </location>
</feature>
<name>A0AAN6W6N9_9PEZI</name>
<feature type="compositionally biased region" description="Basic and acidic residues" evidence="1">
    <location>
        <begin position="236"/>
        <end position="247"/>
    </location>
</feature>
<feature type="compositionally biased region" description="Low complexity" evidence="1">
    <location>
        <begin position="343"/>
        <end position="356"/>
    </location>
</feature>
<feature type="chain" id="PRO_5042945792" evidence="2">
    <location>
        <begin position="20"/>
        <end position="490"/>
    </location>
</feature>
<gene>
    <name evidence="3" type="ORF">QBC36DRAFT_239079</name>
</gene>
<reference evidence="3" key="1">
    <citation type="journal article" date="2023" name="Mol. Phylogenet. Evol.">
        <title>Genome-scale phylogeny and comparative genomics of the fungal order Sordariales.</title>
        <authorList>
            <person name="Hensen N."/>
            <person name="Bonometti L."/>
            <person name="Westerberg I."/>
            <person name="Brannstrom I.O."/>
            <person name="Guillou S."/>
            <person name="Cros-Aarteil S."/>
            <person name="Calhoun S."/>
            <person name="Haridas S."/>
            <person name="Kuo A."/>
            <person name="Mondo S."/>
            <person name="Pangilinan J."/>
            <person name="Riley R."/>
            <person name="LaButti K."/>
            <person name="Andreopoulos B."/>
            <person name="Lipzen A."/>
            <person name="Chen C."/>
            <person name="Yan M."/>
            <person name="Daum C."/>
            <person name="Ng V."/>
            <person name="Clum A."/>
            <person name="Steindorff A."/>
            <person name="Ohm R.A."/>
            <person name="Martin F."/>
            <person name="Silar P."/>
            <person name="Natvig D.O."/>
            <person name="Lalanne C."/>
            <person name="Gautier V."/>
            <person name="Ament-Velasquez S.L."/>
            <person name="Kruys A."/>
            <person name="Hutchinson M.I."/>
            <person name="Powell A.J."/>
            <person name="Barry K."/>
            <person name="Miller A.N."/>
            <person name="Grigoriev I.V."/>
            <person name="Debuchy R."/>
            <person name="Gladieux P."/>
            <person name="Hiltunen Thoren M."/>
            <person name="Johannesson H."/>
        </authorList>
    </citation>
    <scope>NUCLEOTIDE SEQUENCE</scope>
    <source>
        <strain evidence="3">CBS 892.96</strain>
    </source>
</reference>
<proteinExistence type="predicted"/>
<feature type="compositionally biased region" description="Polar residues" evidence="1">
    <location>
        <begin position="388"/>
        <end position="403"/>
    </location>
</feature>
<feature type="region of interest" description="Disordered" evidence="1">
    <location>
        <begin position="185"/>
        <end position="280"/>
    </location>
</feature>
<feature type="region of interest" description="Disordered" evidence="1">
    <location>
        <begin position="311"/>
        <end position="430"/>
    </location>
</feature>
<organism evidence="3 4">
    <name type="scientific">Triangularia setosa</name>
    <dbReference type="NCBI Taxonomy" id="2587417"/>
    <lineage>
        <taxon>Eukaryota</taxon>
        <taxon>Fungi</taxon>
        <taxon>Dikarya</taxon>
        <taxon>Ascomycota</taxon>
        <taxon>Pezizomycotina</taxon>
        <taxon>Sordariomycetes</taxon>
        <taxon>Sordariomycetidae</taxon>
        <taxon>Sordariales</taxon>
        <taxon>Podosporaceae</taxon>
        <taxon>Triangularia</taxon>
    </lineage>
</organism>
<keyword evidence="2" id="KW-0732">Signal</keyword>
<comment type="caution">
    <text evidence="3">The sequence shown here is derived from an EMBL/GenBank/DDBJ whole genome shotgun (WGS) entry which is preliminary data.</text>
</comment>
<dbReference type="EMBL" id="MU866200">
    <property type="protein sequence ID" value="KAK4176358.1"/>
    <property type="molecule type" value="Genomic_DNA"/>
</dbReference>
<feature type="region of interest" description="Disordered" evidence="1">
    <location>
        <begin position="455"/>
        <end position="490"/>
    </location>
</feature>
<dbReference type="AlphaFoldDB" id="A0AAN6W6N9"/>
<evidence type="ECO:0000313" key="3">
    <source>
        <dbReference type="EMBL" id="KAK4176358.1"/>
    </source>
</evidence>
<feature type="compositionally biased region" description="Polar residues" evidence="1">
    <location>
        <begin position="419"/>
        <end position="430"/>
    </location>
</feature>
<feature type="compositionally biased region" description="Low complexity" evidence="1">
    <location>
        <begin position="318"/>
        <end position="332"/>
    </location>
</feature>
<feature type="compositionally biased region" description="Low complexity" evidence="1">
    <location>
        <begin position="461"/>
        <end position="490"/>
    </location>
</feature>
<evidence type="ECO:0000256" key="2">
    <source>
        <dbReference type="SAM" id="SignalP"/>
    </source>
</evidence>